<evidence type="ECO:0000256" key="3">
    <source>
        <dbReference type="ARBA" id="ARBA00023125"/>
    </source>
</evidence>
<dbReference type="PANTHER" id="PTHR30126:SF100">
    <property type="entry name" value="LYSR-FAMILY TRANSCRIPTIONAL REGULATOR"/>
    <property type="match status" value="1"/>
</dbReference>
<name>A0ABT0XMY8_9BACI</name>
<keyword evidence="2" id="KW-0805">Transcription regulation</keyword>
<dbReference type="EMBL" id="JAMQJY010000003">
    <property type="protein sequence ID" value="MCM2677273.1"/>
    <property type="molecule type" value="Genomic_DNA"/>
</dbReference>
<evidence type="ECO:0000256" key="2">
    <source>
        <dbReference type="ARBA" id="ARBA00023015"/>
    </source>
</evidence>
<gene>
    <name evidence="6" type="ORF">NDM98_18760</name>
</gene>
<dbReference type="PRINTS" id="PR00039">
    <property type="entry name" value="HTHLYSR"/>
</dbReference>
<comment type="similarity">
    <text evidence="1">Belongs to the LysR transcriptional regulatory family.</text>
</comment>
<keyword evidence="7" id="KW-1185">Reference proteome</keyword>
<dbReference type="RefSeq" id="WP_251610879.1">
    <property type="nucleotide sequence ID" value="NZ_JAMQJY010000003.1"/>
</dbReference>
<dbReference type="InterPro" id="IPR036390">
    <property type="entry name" value="WH_DNA-bd_sf"/>
</dbReference>
<dbReference type="InterPro" id="IPR036388">
    <property type="entry name" value="WH-like_DNA-bd_sf"/>
</dbReference>
<evidence type="ECO:0000259" key="5">
    <source>
        <dbReference type="PROSITE" id="PS50931"/>
    </source>
</evidence>
<evidence type="ECO:0000313" key="7">
    <source>
        <dbReference type="Proteomes" id="UP001203665"/>
    </source>
</evidence>
<organism evidence="6 7">
    <name type="scientific">Alkalicoccobacillus plakortidis</name>
    <dbReference type="NCBI Taxonomy" id="444060"/>
    <lineage>
        <taxon>Bacteria</taxon>
        <taxon>Bacillati</taxon>
        <taxon>Bacillota</taxon>
        <taxon>Bacilli</taxon>
        <taxon>Bacillales</taxon>
        <taxon>Bacillaceae</taxon>
        <taxon>Alkalicoccobacillus</taxon>
    </lineage>
</organism>
<dbReference type="Pfam" id="PF00126">
    <property type="entry name" value="HTH_1"/>
    <property type="match status" value="1"/>
</dbReference>
<dbReference type="PROSITE" id="PS50931">
    <property type="entry name" value="HTH_LYSR"/>
    <property type="match status" value="1"/>
</dbReference>
<evidence type="ECO:0000313" key="6">
    <source>
        <dbReference type="EMBL" id="MCM2677273.1"/>
    </source>
</evidence>
<feature type="domain" description="HTH lysR-type" evidence="5">
    <location>
        <begin position="1"/>
        <end position="58"/>
    </location>
</feature>
<dbReference type="PANTHER" id="PTHR30126">
    <property type="entry name" value="HTH-TYPE TRANSCRIPTIONAL REGULATOR"/>
    <property type="match status" value="1"/>
</dbReference>
<evidence type="ECO:0000256" key="4">
    <source>
        <dbReference type="ARBA" id="ARBA00023163"/>
    </source>
</evidence>
<dbReference type="SUPFAM" id="SSF53850">
    <property type="entry name" value="Periplasmic binding protein-like II"/>
    <property type="match status" value="1"/>
</dbReference>
<sequence>MELRHLVTFITIVQRNGFKKAADELGYAQSSVTNHIKDLENELGKRLFDRLGSKIVLTEHGHTFLPYAKEITAKYVEAKGILQDKDQLTGELRIGASESLIIARMPDILARFKKMHPKVKLILRSVHYQDLNSQFQSGELDLAIILEKDNWIDHNLYIEELKQERMMIAGADLEKENDALLYTEGECSYRSIMDDLVKSRGWQSKDKLEFWSTEAIKQCAISGIGKALLPYFYIEKELTTGAIKAEDIQSASRISTYVVSHKNKEREGAIEEMMTMMREVATSLAVIMRIIGMGWT</sequence>
<accession>A0ABT0XMY8</accession>
<dbReference type="CDD" id="cd05466">
    <property type="entry name" value="PBP2_LTTR_substrate"/>
    <property type="match status" value="1"/>
</dbReference>
<dbReference type="Gene3D" id="3.40.190.290">
    <property type="match status" value="1"/>
</dbReference>
<dbReference type="InterPro" id="IPR000847">
    <property type="entry name" value="LysR_HTH_N"/>
</dbReference>
<dbReference type="Proteomes" id="UP001203665">
    <property type="component" value="Unassembled WGS sequence"/>
</dbReference>
<evidence type="ECO:0000256" key="1">
    <source>
        <dbReference type="ARBA" id="ARBA00009437"/>
    </source>
</evidence>
<reference evidence="6" key="1">
    <citation type="submission" date="2022-06" db="EMBL/GenBank/DDBJ databases">
        <title>Alkalicoccobacillus porphyridii sp. nov., isolated from a marine red alga, Porphyridium purpureum and reclassification of Shouchella plakortidis and Shouchella gibsonii as Alkalicoccobacillus plakortidis comb. nov. and Alkalicoccobacillus gibsonii comb. nov.</title>
        <authorList>
            <person name="Kim K.H."/>
            <person name="Lee J.K."/>
            <person name="Han D.M."/>
            <person name="Baek J.H."/>
            <person name="Jeon C.O."/>
        </authorList>
    </citation>
    <scope>NUCLEOTIDE SEQUENCE</scope>
    <source>
        <strain evidence="6">DSM 19153</strain>
    </source>
</reference>
<proteinExistence type="inferred from homology"/>
<dbReference type="InterPro" id="IPR005119">
    <property type="entry name" value="LysR_subst-bd"/>
</dbReference>
<dbReference type="SUPFAM" id="SSF46785">
    <property type="entry name" value="Winged helix' DNA-binding domain"/>
    <property type="match status" value="1"/>
</dbReference>
<protein>
    <submittedName>
        <fullName evidence="6">LysR family transcriptional regulator</fullName>
    </submittedName>
</protein>
<keyword evidence="4" id="KW-0804">Transcription</keyword>
<comment type="caution">
    <text evidence="6">The sequence shown here is derived from an EMBL/GenBank/DDBJ whole genome shotgun (WGS) entry which is preliminary data.</text>
</comment>
<dbReference type="Pfam" id="PF03466">
    <property type="entry name" value="LysR_substrate"/>
    <property type="match status" value="1"/>
</dbReference>
<dbReference type="Gene3D" id="1.10.10.10">
    <property type="entry name" value="Winged helix-like DNA-binding domain superfamily/Winged helix DNA-binding domain"/>
    <property type="match status" value="1"/>
</dbReference>
<keyword evidence="3" id="KW-0238">DNA-binding</keyword>